<evidence type="ECO:0000313" key="3">
    <source>
        <dbReference type="Proteomes" id="UP000637578"/>
    </source>
</evidence>
<dbReference type="InterPro" id="IPR036689">
    <property type="entry name" value="ESAT-6-like_sf"/>
</dbReference>
<dbReference type="SUPFAM" id="SSF140453">
    <property type="entry name" value="EsxAB dimer-like"/>
    <property type="match status" value="1"/>
</dbReference>
<reference evidence="2" key="1">
    <citation type="journal article" date="2014" name="Int. J. Syst. Evol. Microbiol.">
        <title>Complete genome sequence of Corynebacterium casei LMG S-19264T (=DSM 44701T), isolated from a smear-ripened cheese.</title>
        <authorList>
            <consortium name="US DOE Joint Genome Institute (JGI-PGF)"/>
            <person name="Walter F."/>
            <person name="Albersmeier A."/>
            <person name="Kalinowski J."/>
            <person name="Ruckert C."/>
        </authorList>
    </citation>
    <scope>NUCLEOTIDE SEQUENCE</scope>
    <source>
        <strain evidence="2">CGMCC 4.5737</strain>
    </source>
</reference>
<accession>A0A8J3CD75</accession>
<dbReference type="NCBIfam" id="TIGR03930">
    <property type="entry name" value="WXG100_ESAT6"/>
    <property type="match status" value="1"/>
</dbReference>
<evidence type="ECO:0000313" key="2">
    <source>
        <dbReference type="EMBL" id="GGM51531.1"/>
    </source>
</evidence>
<dbReference type="Proteomes" id="UP000637578">
    <property type="component" value="Unassembled WGS sequence"/>
</dbReference>
<keyword evidence="3" id="KW-1185">Reference proteome</keyword>
<proteinExistence type="inferred from homology"/>
<comment type="similarity">
    <text evidence="1">Belongs to the WXG100 family.</text>
</comment>
<dbReference type="AlphaFoldDB" id="A0A8J3CD75"/>
<dbReference type="Pfam" id="PF06013">
    <property type="entry name" value="WXG100"/>
    <property type="match status" value="1"/>
</dbReference>
<protein>
    <recommendedName>
        <fullName evidence="1">ESAT-6-like protein</fullName>
    </recommendedName>
</protein>
<organism evidence="2 3">
    <name type="scientific">Longimycelium tulufanense</name>
    <dbReference type="NCBI Taxonomy" id="907463"/>
    <lineage>
        <taxon>Bacteria</taxon>
        <taxon>Bacillati</taxon>
        <taxon>Actinomycetota</taxon>
        <taxon>Actinomycetes</taxon>
        <taxon>Pseudonocardiales</taxon>
        <taxon>Pseudonocardiaceae</taxon>
        <taxon>Longimycelium</taxon>
    </lineage>
</organism>
<dbReference type="EMBL" id="BMMK01000009">
    <property type="protein sequence ID" value="GGM51531.1"/>
    <property type="molecule type" value="Genomic_DNA"/>
</dbReference>
<reference evidence="2" key="2">
    <citation type="submission" date="2020-09" db="EMBL/GenBank/DDBJ databases">
        <authorList>
            <person name="Sun Q."/>
            <person name="Zhou Y."/>
        </authorList>
    </citation>
    <scope>NUCLEOTIDE SEQUENCE</scope>
    <source>
        <strain evidence="2">CGMCC 4.5737</strain>
    </source>
</reference>
<dbReference type="InterPro" id="IPR010310">
    <property type="entry name" value="T7SS_ESAT-6-like"/>
</dbReference>
<dbReference type="RefSeq" id="WP_189056808.1">
    <property type="nucleotide sequence ID" value="NZ_BMMK01000009.1"/>
</dbReference>
<gene>
    <name evidence="2" type="ORF">GCM10012275_23020</name>
</gene>
<comment type="caution">
    <text evidence="2">The sequence shown here is derived from an EMBL/GenBank/DDBJ whole genome shotgun (WGS) entry which is preliminary data.</text>
</comment>
<evidence type="ECO:0000256" key="1">
    <source>
        <dbReference type="RuleBase" id="RU362001"/>
    </source>
</evidence>
<sequence>MAGSYTTDSATMQQAGNDIANTNQEIQGLLSNLRGQIEPLQSAWKGQAATAFHNLMERWNTDAKKLNDALMAISEMMGASAKSYVQQEEEQSQSMNSILGALGG</sequence>
<dbReference type="Gene3D" id="1.10.287.1060">
    <property type="entry name" value="ESAT-6-like"/>
    <property type="match status" value="1"/>
</dbReference>
<name>A0A8J3CD75_9PSEU</name>